<dbReference type="Proteomes" id="UP000287605">
    <property type="component" value="Unassembled WGS sequence"/>
</dbReference>
<feature type="chain" id="PRO_5019371688" description="TPM domain-containing protein" evidence="3">
    <location>
        <begin position="27"/>
        <end position="272"/>
    </location>
</feature>
<keyword evidence="3" id="KW-0732">Signal</keyword>
<feature type="region of interest" description="Disordered" evidence="1">
    <location>
        <begin position="237"/>
        <end position="272"/>
    </location>
</feature>
<feature type="signal peptide" evidence="3">
    <location>
        <begin position="1"/>
        <end position="26"/>
    </location>
</feature>
<evidence type="ECO:0000256" key="1">
    <source>
        <dbReference type="SAM" id="MobiDB-lite"/>
    </source>
</evidence>
<keyword evidence="2" id="KW-0472">Membrane</keyword>
<accession>A0A430ANZ6</accession>
<dbReference type="InterPro" id="IPR007621">
    <property type="entry name" value="TPM_dom"/>
</dbReference>
<sequence>MKRLTFLLLSGVMFVLFALISPLVSANEQVVVDNSGLFSEEETLSLEQMLREFINDTNMDAVVLTTNSTDGQAIEHYAADFYDYNDYGVGEHKDGFIFIIDMGERKFDIVTTGKTKALLSDSRASSVLDAAESDMGNGDFPSALQSVVSAVRSYVDQGMPAGYAYDENVGELDKVKRISPLEALIAFIVAAASAGVAIATIASRYRLKKSSYSYPYREEGTLNLAVKKDDLFDVRITRRHIPRPSNNNKGGGGGSFTSSSGRSHGSGGGRSF</sequence>
<evidence type="ECO:0000259" key="4">
    <source>
        <dbReference type="Pfam" id="PF04536"/>
    </source>
</evidence>
<evidence type="ECO:0000313" key="5">
    <source>
        <dbReference type="EMBL" id="RSU09841.1"/>
    </source>
</evidence>
<evidence type="ECO:0000256" key="3">
    <source>
        <dbReference type="SAM" id="SignalP"/>
    </source>
</evidence>
<comment type="caution">
    <text evidence="5">The sequence shown here is derived from an EMBL/GenBank/DDBJ whole genome shotgun (WGS) entry which is preliminary data.</text>
</comment>
<name>A0A430ANZ6_9ENTE</name>
<protein>
    <recommendedName>
        <fullName evidence="4">TPM domain-containing protein</fullName>
    </recommendedName>
</protein>
<dbReference type="Gene3D" id="3.10.310.50">
    <property type="match status" value="1"/>
</dbReference>
<dbReference type="PANTHER" id="PTHR30373">
    <property type="entry name" value="UPF0603 PROTEIN YGCG"/>
    <property type="match status" value="1"/>
</dbReference>
<feature type="domain" description="TPM" evidence="4">
    <location>
        <begin position="31"/>
        <end position="152"/>
    </location>
</feature>
<dbReference type="Pfam" id="PF04536">
    <property type="entry name" value="TPM_phosphatase"/>
    <property type="match status" value="1"/>
</dbReference>
<feature type="transmembrane region" description="Helical" evidence="2">
    <location>
        <begin position="183"/>
        <end position="202"/>
    </location>
</feature>
<dbReference type="RefSeq" id="WP_126809731.1">
    <property type="nucleotide sequence ID" value="NZ_NGKA01000018.1"/>
</dbReference>
<dbReference type="AlphaFoldDB" id="A0A430ANZ6"/>
<dbReference type="OrthoDB" id="9806054at2"/>
<keyword evidence="6" id="KW-1185">Reference proteome</keyword>
<reference evidence="5 6" key="1">
    <citation type="submission" date="2017-05" db="EMBL/GenBank/DDBJ databases">
        <title>Vagococcus spp. assemblies.</title>
        <authorList>
            <person name="Gulvik C.A."/>
        </authorList>
    </citation>
    <scope>NUCLEOTIDE SEQUENCE [LARGE SCALE GENOMIC DNA]</scope>
    <source>
        <strain evidence="5 6">CCUG 51432</strain>
    </source>
</reference>
<keyword evidence="2" id="KW-0812">Transmembrane</keyword>
<keyword evidence="2" id="KW-1133">Transmembrane helix</keyword>
<dbReference type="PANTHER" id="PTHR30373:SF2">
    <property type="entry name" value="UPF0603 PROTEIN YGCG"/>
    <property type="match status" value="1"/>
</dbReference>
<gene>
    <name evidence="5" type="ORF">CBF29_10750</name>
</gene>
<proteinExistence type="predicted"/>
<organism evidence="5 6">
    <name type="scientific">Vagococcus elongatus</name>
    <dbReference type="NCBI Taxonomy" id="180344"/>
    <lineage>
        <taxon>Bacteria</taxon>
        <taxon>Bacillati</taxon>
        <taxon>Bacillota</taxon>
        <taxon>Bacilli</taxon>
        <taxon>Lactobacillales</taxon>
        <taxon>Enterococcaceae</taxon>
        <taxon>Vagococcus</taxon>
    </lineage>
</organism>
<evidence type="ECO:0000313" key="6">
    <source>
        <dbReference type="Proteomes" id="UP000287605"/>
    </source>
</evidence>
<dbReference type="EMBL" id="NGKA01000018">
    <property type="protein sequence ID" value="RSU09841.1"/>
    <property type="molecule type" value="Genomic_DNA"/>
</dbReference>
<evidence type="ECO:0000256" key="2">
    <source>
        <dbReference type="SAM" id="Phobius"/>
    </source>
</evidence>